<evidence type="ECO:0008006" key="3">
    <source>
        <dbReference type="Google" id="ProtNLM"/>
    </source>
</evidence>
<dbReference type="InterPro" id="IPR008620">
    <property type="entry name" value="FixH"/>
</dbReference>
<feature type="transmembrane region" description="Helical" evidence="1">
    <location>
        <begin position="30"/>
        <end position="53"/>
    </location>
</feature>
<keyword evidence="1" id="KW-0812">Transmembrane</keyword>
<sequence>MNKQKYNNTNEHSTKIHNKYKNLPWYKYPWLWFMLSLPASAVVAGLYTVYIAYQNAPQVIVKQNKFQIGQD</sequence>
<accession>A0A3B0WBV6</accession>
<dbReference type="Pfam" id="PF05751">
    <property type="entry name" value="FixH"/>
    <property type="match status" value="1"/>
</dbReference>
<organism evidence="2">
    <name type="scientific">hydrothermal vent metagenome</name>
    <dbReference type="NCBI Taxonomy" id="652676"/>
    <lineage>
        <taxon>unclassified sequences</taxon>
        <taxon>metagenomes</taxon>
        <taxon>ecological metagenomes</taxon>
    </lineage>
</organism>
<keyword evidence="1" id="KW-1133">Transmembrane helix</keyword>
<evidence type="ECO:0000256" key="1">
    <source>
        <dbReference type="SAM" id="Phobius"/>
    </source>
</evidence>
<proteinExistence type="predicted"/>
<dbReference type="EMBL" id="UOFA01000308">
    <property type="protein sequence ID" value="VAW46849.1"/>
    <property type="molecule type" value="Genomic_DNA"/>
</dbReference>
<protein>
    <recommendedName>
        <fullName evidence="3">Analog of CcoH, COG3198</fullName>
    </recommendedName>
</protein>
<dbReference type="AlphaFoldDB" id="A0A3B0WBV6"/>
<name>A0A3B0WBV6_9ZZZZ</name>
<evidence type="ECO:0000313" key="2">
    <source>
        <dbReference type="EMBL" id="VAW46849.1"/>
    </source>
</evidence>
<gene>
    <name evidence="2" type="ORF">MNBD_GAMMA02-345</name>
</gene>
<keyword evidence="1" id="KW-0472">Membrane</keyword>
<reference evidence="2" key="1">
    <citation type="submission" date="2018-06" db="EMBL/GenBank/DDBJ databases">
        <authorList>
            <person name="Zhirakovskaya E."/>
        </authorList>
    </citation>
    <scope>NUCLEOTIDE SEQUENCE</scope>
</reference>